<feature type="domain" description="RING-type" evidence="2">
    <location>
        <begin position="31"/>
        <end position="79"/>
    </location>
</feature>
<dbReference type="InterPro" id="IPR001841">
    <property type="entry name" value="Znf_RING"/>
</dbReference>
<accession>A0A6A5RJ65</accession>
<dbReference type="RefSeq" id="XP_033446718.1">
    <property type="nucleotide sequence ID" value="XM_033593284.1"/>
</dbReference>
<keyword evidence="1" id="KW-0479">Metal-binding</keyword>
<dbReference type="OrthoDB" id="3687364at2759"/>
<dbReference type="SMART" id="SM00184">
    <property type="entry name" value="RING"/>
    <property type="match status" value="1"/>
</dbReference>
<evidence type="ECO:0000313" key="3">
    <source>
        <dbReference type="EMBL" id="KAF1926466.1"/>
    </source>
</evidence>
<dbReference type="InterPro" id="IPR047126">
    <property type="entry name" value="RNF141-like"/>
</dbReference>
<dbReference type="PROSITE" id="PS50089">
    <property type="entry name" value="ZF_RING_2"/>
    <property type="match status" value="1"/>
</dbReference>
<organism evidence="3 4">
    <name type="scientific">Didymella exigua CBS 183.55</name>
    <dbReference type="NCBI Taxonomy" id="1150837"/>
    <lineage>
        <taxon>Eukaryota</taxon>
        <taxon>Fungi</taxon>
        <taxon>Dikarya</taxon>
        <taxon>Ascomycota</taxon>
        <taxon>Pezizomycotina</taxon>
        <taxon>Dothideomycetes</taxon>
        <taxon>Pleosporomycetidae</taxon>
        <taxon>Pleosporales</taxon>
        <taxon>Pleosporineae</taxon>
        <taxon>Didymellaceae</taxon>
        <taxon>Didymella</taxon>
    </lineage>
</organism>
<proteinExistence type="predicted"/>
<dbReference type="InterPro" id="IPR013083">
    <property type="entry name" value="Znf_RING/FYVE/PHD"/>
</dbReference>
<name>A0A6A5RJ65_9PLEO</name>
<reference evidence="3" key="1">
    <citation type="journal article" date="2020" name="Stud. Mycol.">
        <title>101 Dothideomycetes genomes: a test case for predicting lifestyles and emergence of pathogens.</title>
        <authorList>
            <person name="Haridas S."/>
            <person name="Albert R."/>
            <person name="Binder M."/>
            <person name="Bloem J."/>
            <person name="Labutti K."/>
            <person name="Salamov A."/>
            <person name="Andreopoulos B."/>
            <person name="Baker S."/>
            <person name="Barry K."/>
            <person name="Bills G."/>
            <person name="Bluhm B."/>
            <person name="Cannon C."/>
            <person name="Castanera R."/>
            <person name="Culley D."/>
            <person name="Daum C."/>
            <person name="Ezra D."/>
            <person name="Gonzalez J."/>
            <person name="Henrissat B."/>
            <person name="Kuo A."/>
            <person name="Liang C."/>
            <person name="Lipzen A."/>
            <person name="Lutzoni F."/>
            <person name="Magnuson J."/>
            <person name="Mondo S."/>
            <person name="Nolan M."/>
            <person name="Ohm R."/>
            <person name="Pangilinan J."/>
            <person name="Park H.-J."/>
            <person name="Ramirez L."/>
            <person name="Alfaro M."/>
            <person name="Sun H."/>
            <person name="Tritt A."/>
            <person name="Yoshinaga Y."/>
            <person name="Zwiers L.-H."/>
            <person name="Turgeon B."/>
            <person name="Goodwin S."/>
            <person name="Spatafora J."/>
            <person name="Crous P."/>
            <person name="Grigoriev I."/>
        </authorList>
    </citation>
    <scope>NUCLEOTIDE SEQUENCE</scope>
    <source>
        <strain evidence="3">CBS 183.55</strain>
    </source>
</reference>
<dbReference type="SUPFAM" id="SSF57850">
    <property type="entry name" value="RING/U-box"/>
    <property type="match status" value="1"/>
</dbReference>
<dbReference type="GO" id="GO:0008270">
    <property type="term" value="F:zinc ion binding"/>
    <property type="evidence" value="ECO:0007669"/>
    <property type="project" value="UniProtKB-KW"/>
</dbReference>
<keyword evidence="4" id="KW-1185">Reference proteome</keyword>
<dbReference type="Pfam" id="PF13639">
    <property type="entry name" value="zf-RING_2"/>
    <property type="match status" value="1"/>
</dbReference>
<dbReference type="EMBL" id="ML978977">
    <property type="protein sequence ID" value="KAF1926466.1"/>
    <property type="molecule type" value="Genomic_DNA"/>
</dbReference>
<protein>
    <recommendedName>
        <fullName evidence="2">RING-type domain-containing protein</fullName>
    </recommendedName>
</protein>
<gene>
    <name evidence="3" type="ORF">M421DRAFT_422795</name>
</gene>
<dbReference type="GeneID" id="54350952"/>
<sequence>MRQISEQASYTRGTVLTPVKADTLDRNERACYICFQPFGSTASLQAGPEGPVQLPCGHVFGEVCISIWIRSSNSCPFCRKKVLDIDGWPASRHVPESSSSNTFSSEYTTQDDVWLDEEVWNNSSDSLEDAVSYADIEALIEHYTRDLSNVNFDSQPQRRQEALVYGEHHGLCHCIGGRGIRNAALPLRRLTSPATVEARPMDIDNFDLAQMGSQFAEVNY</sequence>
<dbReference type="Gene3D" id="3.30.40.10">
    <property type="entry name" value="Zinc/RING finger domain, C3HC4 (zinc finger)"/>
    <property type="match status" value="1"/>
</dbReference>
<evidence type="ECO:0000313" key="4">
    <source>
        <dbReference type="Proteomes" id="UP000800082"/>
    </source>
</evidence>
<evidence type="ECO:0000256" key="1">
    <source>
        <dbReference type="PROSITE-ProRule" id="PRU00175"/>
    </source>
</evidence>
<keyword evidence="1" id="KW-0863">Zinc-finger</keyword>
<dbReference type="PANTHER" id="PTHR12109">
    <property type="entry name" value="RING FINGER PROTEIN 141-RELATED"/>
    <property type="match status" value="1"/>
</dbReference>
<dbReference type="AlphaFoldDB" id="A0A6A5RJ65"/>
<evidence type="ECO:0000259" key="2">
    <source>
        <dbReference type="PROSITE" id="PS50089"/>
    </source>
</evidence>
<keyword evidence="1" id="KW-0862">Zinc</keyword>
<dbReference type="Proteomes" id="UP000800082">
    <property type="component" value="Unassembled WGS sequence"/>
</dbReference>